<keyword evidence="1" id="KW-0732">Signal</keyword>
<reference evidence="3" key="1">
    <citation type="submission" date="2022-11" db="UniProtKB">
        <authorList>
            <consortium name="WormBaseParasite"/>
        </authorList>
    </citation>
    <scope>IDENTIFICATION</scope>
</reference>
<evidence type="ECO:0000313" key="2">
    <source>
        <dbReference type="Proteomes" id="UP000887540"/>
    </source>
</evidence>
<feature type="chain" id="PRO_5037367288" evidence="1">
    <location>
        <begin position="24"/>
        <end position="128"/>
    </location>
</feature>
<dbReference type="Proteomes" id="UP000887540">
    <property type="component" value="Unplaced"/>
</dbReference>
<sequence>MFKIFAVGMTVACMTILFDQVNSQCGCNCIRFNRCSCCRTSYLTYNTTSQRVCSSTCADTLANCYLYIASCSTAFYQAVCACTCGVCSTTVTNVCTGLLSGANIGPCINNACGTGAYCNTTSQNCMCP</sequence>
<organism evidence="2 3">
    <name type="scientific">Acrobeloides nanus</name>
    <dbReference type="NCBI Taxonomy" id="290746"/>
    <lineage>
        <taxon>Eukaryota</taxon>
        <taxon>Metazoa</taxon>
        <taxon>Ecdysozoa</taxon>
        <taxon>Nematoda</taxon>
        <taxon>Chromadorea</taxon>
        <taxon>Rhabditida</taxon>
        <taxon>Tylenchina</taxon>
        <taxon>Cephalobomorpha</taxon>
        <taxon>Cephaloboidea</taxon>
        <taxon>Cephalobidae</taxon>
        <taxon>Acrobeloides</taxon>
    </lineage>
</organism>
<accession>A0A914EBM5</accession>
<dbReference type="AlphaFoldDB" id="A0A914EBM5"/>
<dbReference type="WBParaSite" id="ACRNAN_scaffold7048.g19777.t1">
    <property type="protein sequence ID" value="ACRNAN_scaffold7048.g19777.t1"/>
    <property type="gene ID" value="ACRNAN_scaffold7048.g19777"/>
</dbReference>
<feature type="signal peptide" evidence="1">
    <location>
        <begin position="1"/>
        <end position="23"/>
    </location>
</feature>
<evidence type="ECO:0000256" key="1">
    <source>
        <dbReference type="SAM" id="SignalP"/>
    </source>
</evidence>
<keyword evidence="2" id="KW-1185">Reference proteome</keyword>
<proteinExistence type="predicted"/>
<protein>
    <submittedName>
        <fullName evidence="3">Antifreeze protein</fullName>
    </submittedName>
</protein>
<evidence type="ECO:0000313" key="3">
    <source>
        <dbReference type="WBParaSite" id="ACRNAN_scaffold7048.g19777.t1"/>
    </source>
</evidence>
<name>A0A914EBM5_9BILA</name>